<accession>A0AAD9D9N8</accession>
<evidence type="ECO:0000313" key="1">
    <source>
        <dbReference type="EMBL" id="KAK1737863.1"/>
    </source>
</evidence>
<dbReference type="PANTHER" id="PTHR45661:SF3">
    <property type="entry name" value="IG-LIKE DOMAIN-CONTAINING PROTEIN"/>
    <property type="match status" value="1"/>
</dbReference>
<organism evidence="1 2">
    <name type="scientific">Skeletonema marinoi</name>
    <dbReference type="NCBI Taxonomy" id="267567"/>
    <lineage>
        <taxon>Eukaryota</taxon>
        <taxon>Sar</taxon>
        <taxon>Stramenopiles</taxon>
        <taxon>Ochrophyta</taxon>
        <taxon>Bacillariophyta</taxon>
        <taxon>Coscinodiscophyceae</taxon>
        <taxon>Thalassiosirophycidae</taxon>
        <taxon>Thalassiosirales</taxon>
        <taxon>Skeletonemataceae</taxon>
        <taxon>Skeletonema</taxon>
        <taxon>Skeletonema marinoi-dohrnii complex</taxon>
    </lineage>
</organism>
<gene>
    <name evidence="1" type="ORF">QTG54_011157</name>
</gene>
<dbReference type="Pfam" id="PF13306">
    <property type="entry name" value="LRR_5"/>
    <property type="match status" value="1"/>
</dbReference>
<evidence type="ECO:0000313" key="2">
    <source>
        <dbReference type="Proteomes" id="UP001224775"/>
    </source>
</evidence>
<name>A0AAD9D9N8_9STRA</name>
<protein>
    <submittedName>
        <fullName evidence="1">Leucine-rich repeat domain-containing protein</fullName>
    </submittedName>
</protein>
<dbReference type="AlphaFoldDB" id="A0AAD9D9N8"/>
<dbReference type="Gene3D" id="3.80.10.10">
    <property type="entry name" value="Ribonuclease Inhibitor"/>
    <property type="match status" value="1"/>
</dbReference>
<sequence length="294" mass="34131">MADGGDDVFVYMGGEQEVPRDVKHVIIDRSLSSSEKYKIARRQGKKIEREAFYDCRELTDVEFGIELERIRDCAFRYCESLQNISMPSVRTIEAVAFEDCTALSDAEFGCNLERIQQYTFYNCPNLRRIAIPLKDDIFPLNPIQHRCTQFEHCPNLTTVDLVGGIHKAVSSLLLESWRTEIIAEINRINQDLPSTDYLGKADAIQTWIRTVIDRMEHYKAEHYRLLKEDMTQLELAVWKAKLDEKEDGYSNQKVQAKKSKIDVESARKERRIKSGADIIIRNVLPFLQLFEEEE</sequence>
<reference evidence="1" key="1">
    <citation type="submission" date="2023-06" db="EMBL/GenBank/DDBJ databases">
        <title>Survivors Of The Sea: Transcriptome response of Skeletonema marinoi to long-term dormancy.</title>
        <authorList>
            <person name="Pinder M.I.M."/>
            <person name="Kourtchenko O."/>
            <person name="Robertson E.K."/>
            <person name="Larsson T."/>
            <person name="Maumus F."/>
            <person name="Osuna-Cruz C.M."/>
            <person name="Vancaester E."/>
            <person name="Stenow R."/>
            <person name="Vandepoele K."/>
            <person name="Ploug H."/>
            <person name="Bruchert V."/>
            <person name="Godhe A."/>
            <person name="Topel M."/>
        </authorList>
    </citation>
    <scope>NUCLEOTIDE SEQUENCE</scope>
    <source>
        <strain evidence="1">R05AC</strain>
    </source>
</reference>
<dbReference type="InterPro" id="IPR032675">
    <property type="entry name" value="LRR_dom_sf"/>
</dbReference>
<dbReference type="InterPro" id="IPR026906">
    <property type="entry name" value="LRR_5"/>
</dbReference>
<proteinExistence type="predicted"/>
<dbReference type="PANTHER" id="PTHR45661">
    <property type="entry name" value="SURFACE ANTIGEN"/>
    <property type="match status" value="1"/>
</dbReference>
<dbReference type="SUPFAM" id="SSF52058">
    <property type="entry name" value="L domain-like"/>
    <property type="match status" value="1"/>
</dbReference>
<dbReference type="InterPro" id="IPR053139">
    <property type="entry name" value="Surface_bspA-like"/>
</dbReference>
<dbReference type="Proteomes" id="UP001224775">
    <property type="component" value="Unassembled WGS sequence"/>
</dbReference>
<comment type="caution">
    <text evidence="1">The sequence shown here is derived from an EMBL/GenBank/DDBJ whole genome shotgun (WGS) entry which is preliminary data.</text>
</comment>
<keyword evidence="2" id="KW-1185">Reference proteome</keyword>
<dbReference type="EMBL" id="JATAAI010000022">
    <property type="protein sequence ID" value="KAK1737863.1"/>
    <property type="molecule type" value="Genomic_DNA"/>
</dbReference>